<dbReference type="GO" id="GO:0003677">
    <property type="term" value="F:DNA binding"/>
    <property type="evidence" value="ECO:0007669"/>
    <property type="project" value="InterPro"/>
</dbReference>
<name>A0AAE1T734_9LAMI</name>
<organism evidence="1 2">
    <name type="scientific">Sesamum angolense</name>
    <dbReference type="NCBI Taxonomy" id="2727404"/>
    <lineage>
        <taxon>Eukaryota</taxon>
        <taxon>Viridiplantae</taxon>
        <taxon>Streptophyta</taxon>
        <taxon>Embryophyta</taxon>
        <taxon>Tracheophyta</taxon>
        <taxon>Spermatophyta</taxon>
        <taxon>Magnoliopsida</taxon>
        <taxon>eudicotyledons</taxon>
        <taxon>Gunneridae</taxon>
        <taxon>Pentapetalae</taxon>
        <taxon>asterids</taxon>
        <taxon>lamiids</taxon>
        <taxon>Lamiales</taxon>
        <taxon>Pedaliaceae</taxon>
        <taxon>Sesamum</taxon>
    </lineage>
</organism>
<comment type="caution">
    <text evidence="1">The sequence shown here is derived from an EMBL/GenBank/DDBJ whole genome shotgun (WGS) entry which is preliminary data.</text>
</comment>
<reference evidence="1" key="2">
    <citation type="journal article" date="2024" name="Plant">
        <title>Genomic evolution and insights into agronomic trait innovations of Sesamum species.</title>
        <authorList>
            <person name="Miao H."/>
            <person name="Wang L."/>
            <person name="Qu L."/>
            <person name="Liu H."/>
            <person name="Sun Y."/>
            <person name="Le M."/>
            <person name="Wang Q."/>
            <person name="Wei S."/>
            <person name="Zheng Y."/>
            <person name="Lin W."/>
            <person name="Duan Y."/>
            <person name="Cao H."/>
            <person name="Xiong S."/>
            <person name="Wang X."/>
            <person name="Wei L."/>
            <person name="Li C."/>
            <person name="Ma Q."/>
            <person name="Ju M."/>
            <person name="Zhao R."/>
            <person name="Li G."/>
            <person name="Mu C."/>
            <person name="Tian Q."/>
            <person name="Mei H."/>
            <person name="Zhang T."/>
            <person name="Gao T."/>
            <person name="Zhang H."/>
        </authorList>
    </citation>
    <scope>NUCLEOTIDE SEQUENCE</scope>
    <source>
        <strain evidence="1">K16</strain>
    </source>
</reference>
<gene>
    <name evidence="1" type="ORF">Sango_2806300</name>
</gene>
<dbReference type="PROSITE" id="PS51257">
    <property type="entry name" value="PROKAR_LIPOPROTEIN"/>
    <property type="match status" value="1"/>
</dbReference>
<protein>
    <submittedName>
        <fullName evidence="1">DNA repair -like protein 2, chloroplastic</fullName>
    </submittedName>
</protein>
<dbReference type="AlphaFoldDB" id="A0AAE1T734"/>
<keyword evidence="2" id="KW-1185">Reference proteome</keyword>
<dbReference type="PANTHER" id="PTHR34050">
    <property type="entry name" value="DNA REPAIR RAD52-LIKE PROTEIN 2, CHLOROPLASTIC"/>
    <property type="match status" value="1"/>
</dbReference>
<reference evidence="1" key="1">
    <citation type="submission" date="2020-06" db="EMBL/GenBank/DDBJ databases">
        <authorList>
            <person name="Li T."/>
            <person name="Hu X."/>
            <person name="Zhang T."/>
            <person name="Song X."/>
            <person name="Zhang H."/>
            <person name="Dai N."/>
            <person name="Sheng W."/>
            <person name="Hou X."/>
            <person name="Wei L."/>
        </authorList>
    </citation>
    <scope>NUCLEOTIDE SEQUENCE</scope>
    <source>
        <strain evidence="1">K16</strain>
        <tissue evidence="1">Leaf</tissue>
    </source>
</reference>
<evidence type="ECO:0000313" key="2">
    <source>
        <dbReference type="Proteomes" id="UP001289374"/>
    </source>
</evidence>
<dbReference type="GO" id="GO:0000724">
    <property type="term" value="P:double-strand break repair via homologous recombination"/>
    <property type="evidence" value="ECO:0007669"/>
    <property type="project" value="InterPro"/>
</dbReference>
<accession>A0AAE1T734</accession>
<proteinExistence type="predicted"/>
<evidence type="ECO:0000313" key="1">
    <source>
        <dbReference type="EMBL" id="KAK4383130.1"/>
    </source>
</evidence>
<dbReference type="Proteomes" id="UP001289374">
    <property type="component" value="Unassembled WGS sequence"/>
</dbReference>
<dbReference type="PANTHER" id="PTHR34050:SF3">
    <property type="entry name" value="DNA REPAIR RAD52-LIKE PROTEIN 2, CHLOROPLASTIC"/>
    <property type="match status" value="1"/>
</dbReference>
<sequence>MIRTRRGNIKGGQTSGVGRVAYAVAGGWISCLPSVWVKSEDELCQMKDAGFLAFPLNLNPIGSNLELESPVGMPTPWLELVLFTFRLAAKLYSRNDNIADPVAAAEEIAFCRACARFGLGLYLYHED</sequence>
<dbReference type="InterPro" id="IPR037489">
    <property type="entry name" value="RAD52-like"/>
</dbReference>
<dbReference type="EMBL" id="JACGWL010000605">
    <property type="protein sequence ID" value="KAK4383130.1"/>
    <property type="molecule type" value="Genomic_DNA"/>
</dbReference>